<sequence>MKTKKTLMSFAATVAIASAFTTNVEAASYTVKSGDTLWGISQKYGTSVSNLQSINSISGHIIYPGQVIETDSNKSTTTSSNNTANSSSSTTYKVKAGDTLSHIGVRYGVSVNSLKKWNSLSSDLIFVGQTLKINGTSSSSPNTQVKSSTVSNGSALVNEAKKHVGTPYAWGGTSPSGFDCSGFIYYVFNKAGQNVSRTNAAGYYNQSTKISSPQPGDLVFFKNTYKSGISHMGIYAGNNQFIHASSSGVQLTSLSNSYWKGHFAGYGSL</sequence>
<evidence type="ECO:0000256" key="6">
    <source>
        <dbReference type="ARBA" id="ARBA00022807"/>
    </source>
</evidence>
<protein>
    <submittedName>
        <fullName evidence="10">LysM peptidoglycan-binding domain-containing protein</fullName>
    </submittedName>
</protein>
<dbReference type="PANTHER" id="PTHR47053">
    <property type="entry name" value="MUREIN DD-ENDOPEPTIDASE MEPH-RELATED"/>
    <property type="match status" value="1"/>
</dbReference>
<organism evidence="10 11">
    <name type="scientific">Sediminibacillus dalangtanensis</name>
    <dbReference type="NCBI Taxonomy" id="2729421"/>
    <lineage>
        <taxon>Bacteria</taxon>
        <taxon>Bacillati</taxon>
        <taxon>Bacillota</taxon>
        <taxon>Bacilli</taxon>
        <taxon>Bacillales</taxon>
        <taxon>Bacillaceae</taxon>
        <taxon>Sediminibacillus</taxon>
    </lineage>
</organism>
<feature type="domain" description="NlpC/P60" evidence="9">
    <location>
        <begin position="150"/>
        <end position="269"/>
    </location>
</feature>
<dbReference type="SMART" id="SM00257">
    <property type="entry name" value="LysM"/>
    <property type="match status" value="2"/>
</dbReference>
<feature type="domain" description="LysM" evidence="8">
    <location>
        <begin position="27"/>
        <end position="70"/>
    </location>
</feature>
<evidence type="ECO:0000313" key="11">
    <source>
        <dbReference type="Proteomes" id="UP000665043"/>
    </source>
</evidence>
<accession>A0ABX7VYL8</accession>
<evidence type="ECO:0000259" key="8">
    <source>
        <dbReference type="PROSITE" id="PS51782"/>
    </source>
</evidence>
<evidence type="ECO:0000259" key="9">
    <source>
        <dbReference type="PROSITE" id="PS51935"/>
    </source>
</evidence>
<dbReference type="InterPro" id="IPR051202">
    <property type="entry name" value="Peptidase_C40"/>
</dbReference>
<dbReference type="Pfam" id="PF01476">
    <property type="entry name" value="LysM"/>
    <property type="match status" value="2"/>
</dbReference>
<evidence type="ECO:0000256" key="3">
    <source>
        <dbReference type="ARBA" id="ARBA00022729"/>
    </source>
</evidence>
<keyword evidence="5" id="KW-0378">Hydrolase</keyword>
<dbReference type="InterPro" id="IPR018392">
    <property type="entry name" value="LysM"/>
</dbReference>
<name>A0ABX7VYL8_9BACI</name>
<dbReference type="Gene3D" id="3.10.350.10">
    <property type="entry name" value="LysM domain"/>
    <property type="match status" value="2"/>
</dbReference>
<evidence type="ECO:0000256" key="5">
    <source>
        <dbReference type="ARBA" id="ARBA00022801"/>
    </source>
</evidence>
<dbReference type="SUPFAM" id="SSF54001">
    <property type="entry name" value="Cysteine proteinases"/>
    <property type="match status" value="1"/>
</dbReference>
<gene>
    <name evidence="10" type="ORF">ERJ70_16765</name>
</gene>
<dbReference type="Gene3D" id="3.90.1720.10">
    <property type="entry name" value="endopeptidase domain like (from Nostoc punctiforme)"/>
    <property type="match status" value="1"/>
</dbReference>
<keyword evidence="3 7" id="KW-0732">Signal</keyword>
<dbReference type="PROSITE" id="PS51782">
    <property type="entry name" value="LYSM"/>
    <property type="match status" value="2"/>
</dbReference>
<evidence type="ECO:0000313" key="10">
    <source>
        <dbReference type="EMBL" id="QTN00786.1"/>
    </source>
</evidence>
<feature type="signal peptide" evidence="7">
    <location>
        <begin position="1"/>
        <end position="26"/>
    </location>
</feature>
<dbReference type="Pfam" id="PF00877">
    <property type="entry name" value="NLPC_P60"/>
    <property type="match status" value="1"/>
</dbReference>
<keyword evidence="4" id="KW-0677">Repeat</keyword>
<dbReference type="InterPro" id="IPR000064">
    <property type="entry name" value="NLP_P60_dom"/>
</dbReference>
<dbReference type="SUPFAM" id="SSF54106">
    <property type="entry name" value="LysM domain"/>
    <property type="match status" value="2"/>
</dbReference>
<keyword evidence="6" id="KW-0788">Thiol protease</keyword>
<feature type="domain" description="LysM" evidence="8">
    <location>
        <begin position="90"/>
        <end position="133"/>
    </location>
</feature>
<dbReference type="InterPro" id="IPR038765">
    <property type="entry name" value="Papain-like_cys_pep_sf"/>
</dbReference>
<dbReference type="PROSITE" id="PS51935">
    <property type="entry name" value="NLPC_P60"/>
    <property type="match status" value="1"/>
</dbReference>
<dbReference type="CDD" id="cd00118">
    <property type="entry name" value="LysM"/>
    <property type="match status" value="2"/>
</dbReference>
<dbReference type="InterPro" id="IPR036779">
    <property type="entry name" value="LysM_dom_sf"/>
</dbReference>
<dbReference type="Proteomes" id="UP000665043">
    <property type="component" value="Chromosome"/>
</dbReference>
<keyword evidence="2" id="KW-0645">Protease</keyword>
<comment type="similarity">
    <text evidence="1">Belongs to the peptidase C40 family.</text>
</comment>
<evidence type="ECO:0000256" key="7">
    <source>
        <dbReference type="SAM" id="SignalP"/>
    </source>
</evidence>
<feature type="chain" id="PRO_5046719889" evidence="7">
    <location>
        <begin position="27"/>
        <end position="269"/>
    </location>
</feature>
<keyword evidence="11" id="KW-1185">Reference proteome</keyword>
<evidence type="ECO:0000256" key="2">
    <source>
        <dbReference type="ARBA" id="ARBA00022670"/>
    </source>
</evidence>
<proteinExistence type="inferred from homology"/>
<dbReference type="RefSeq" id="WP_209365921.1">
    <property type="nucleotide sequence ID" value="NZ_CP046956.1"/>
</dbReference>
<reference evidence="10 11" key="1">
    <citation type="submission" date="2019-12" db="EMBL/GenBank/DDBJ databases">
        <title>The whole genome sequencing of a strain isolated from a Mars analog, Dalangtan Playa.</title>
        <authorList>
            <person name="Huang T."/>
        </authorList>
    </citation>
    <scope>NUCLEOTIDE SEQUENCE [LARGE SCALE GENOMIC DNA]</scope>
    <source>
        <strain evidence="10 11">DP4-553-S</strain>
    </source>
</reference>
<evidence type="ECO:0000256" key="4">
    <source>
        <dbReference type="ARBA" id="ARBA00022737"/>
    </source>
</evidence>
<evidence type="ECO:0000256" key="1">
    <source>
        <dbReference type="ARBA" id="ARBA00007074"/>
    </source>
</evidence>
<dbReference type="PANTHER" id="PTHR47053:SF1">
    <property type="entry name" value="MUREIN DD-ENDOPEPTIDASE MEPH-RELATED"/>
    <property type="match status" value="1"/>
</dbReference>
<dbReference type="EMBL" id="CP046956">
    <property type="protein sequence ID" value="QTN00786.1"/>
    <property type="molecule type" value="Genomic_DNA"/>
</dbReference>